<dbReference type="Gene3D" id="3.30.40.10">
    <property type="entry name" value="Zinc/RING finger domain, C3HC4 (zinc finger)"/>
    <property type="match status" value="1"/>
</dbReference>
<evidence type="ECO:0000313" key="13">
    <source>
        <dbReference type="EMBL" id="RPB28304.1"/>
    </source>
</evidence>
<organism evidence="13 14">
    <name type="scientific">Terfezia boudieri ATCC MYA-4762</name>
    <dbReference type="NCBI Taxonomy" id="1051890"/>
    <lineage>
        <taxon>Eukaryota</taxon>
        <taxon>Fungi</taxon>
        <taxon>Dikarya</taxon>
        <taxon>Ascomycota</taxon>
        <taxon>Pezizomycotina</taxon>
        <taxon>Pezizomycetes</taxon>
        <taxon>Pezizales</taxon>
        <taxon>Pezizaceae</taxon>
        <taxon>Terfezia</taxon>
    </lineage>
</organism>
<comment type="similarity">
    <text evidence="5">Belongs to the ubiquitin conjugation factor E4 family.</text>
</comment>
<evidence type="ECO:0000256" key="5">
    <source>
        <dbReference type="ARBA" id="ARBA00007434"/>
    </source>
</evidence>
<dbReference type="PROSITE" id="PS51698">
    <property type="entry name" value="U_BOX"/>
    <property type="match status" value="1"/>
</dbReference>
<evidence type="ECO:0000256" key="8">
    <source>
        <dbReference type="ARBA" id="ARBA00022786"/>
    </source>
</evidence>
<dbReference type="EMBL" id="ML121529">
    <property type="protein sequence ID" value="RPB28304.1"/>
    <property type="molecule type" value="Genomic_DNA"/>
</dbReference>
<dbReference type="InterPro" id="IPR013083">
    <property type="entry name" value="Znf_RING/FYVE/PHD"/>
</dbReference>
<evidence type="ECO:0000256" key="2">
    <source>
        <dbReference type="ARBA" id="ARBA00004123"/>
    </source>
</evidence>
<evidence type="ECO:0000256" key="7">
    <source>
        <dbReference type="ARBA" id="ARBA00022679"/>
    </source>
</evidence>
<accession>A0A3N4LZG0</accession>
<dbReference type="GO" id="GO:0000151">
    <property type="term" value="C:ubiquitin ligase complex"/>
    <property type="evidence" value="ECO:0007669"/>
    <property type="project" value="InterPro"/>
</dbReference>
<keyword evidence="6" id="KW-0963">Cytoplasm</keyword>
<dbReference type="SMART" id="SM00504">
    <property type="entry name" value="Ubox"/>
    <property type="match status" value="1"/>
</dbReference>
<dbReference type="PANTHER" id="PTHR13931">
    <property type="entry name" value="UBIQUITINATION FACTOR E4"/>
    <property type="match status" value="1"/>
</dbReference>
<feature type="coiled-coil region" evidence="11">
    <location>
        <begin position="739"/>
        <end position="773"/>
    </location>
</feature>
<comment type="pathway">
    <text evidence="4">Protein modification; protein ubiquitination.</text>
</comment>
<dbReference type="FunCoup" id="A0A3N4LZG0">
    <property type="interactions" value="1264"/>
</dbReference>
<dbReference type="InParanoid" id="A0A3N4LZG0"/>
<evidence type="ECO:0000256" key="3">
    <source>
        <dbReference type="ARBA" id="ARBA00004496"/>
    </source>
</evidence>
<dbReference type="GO" id="GO:0005634">
    <property type="term" value="C:nucleus"/>
    <property type="evidence" value="ECO:0007669"/>
    <property type="project" value="UniProtKB-SubCell"/>
</dbReference>
<sequence>MRPGTEGIEVKSTVLAEAKRMAMCYAEYCITMPDMFENVNASVRLEDKFVIDSDEEGGIPQEFLQELAEKAEEEPALEEAFQKAIEALSTKLSTMEMCDVYKPYLYALMRIVGIKSLATLLIKSSIFLPPGIEAQTMETGTLLGPYFRLSPLQSRTTNLFFSGVKARTATALSDATRALRMTLQTTQDQLFQIINTLIRVSPETRSRVLDWFAKIVNLNTKRTALQVDPATVASDGFMLNVTAVLTRLCEPFMDTSYSKIGKVEVEYLRRNSRLSIVLETKLNADEHASESYYSTKLDGGSNFISEVFFLTVAAHHYGLGATEVLHDDLAKRLQELEKHVEQLQHDRDRWVNTPQIVRYDQNLGRLRDRIEKGHSYRYALDVVLYDATSQSRTLLFMRYLTTWILRLVSPNKSYPQNPLSLPLPDTAPDEFAMLPEYFVENIGLCFGFVGRWLPHIVISTQTEELVTFSITFLRNSTYIRNPHLKSKLVEILFYGIQPNRVKPNGMLGDAIMGNQFALQHLMHALMNFYIEIESQYYQKFTVRYHISELIKRMWDNHSYREKLEIESRLNPDFFVRFVALLLNDVTYVMDNSLTALGDIHKIQRELETSSSLTDQEREEKEKALDKAEKDASSYMTLGNETVAMLKLFTAALADAFSQPEIVHRLAGMLDYNLDALVGPRCSSLKVKNPGKYGFNPKALLVDFSEVYLNLRKSPSFIEAIAKDGRSYRPEIFESLQGLLARFELRSRQERADLAKLAREVEEMKRLEELGEEELGEIPDEFLDPILSTLMQDPVVLPSSRFTVDRGTIKTHLLSDPRDPFNRSPLKIEDVVPNVELKAQIEAFKLERRNVKRRNGMDVDTSI</sequence>
<dbReference type="GO" id="GO:0003755">
    <property type="term" value="F:peptidyl-prolyl cis-trans isomerase activity"/>
    <property type="evidence" value="ECO:0007669"/>
    <property type="project" value="UniProtKB-KW"/>
</dbReference>
<keyword evidence="7" id="KW-0808">Transferase</keyword>
<comment type="catalytic activity">
    <reaction evidence="1">
        <text>S-ubiquitinyl-[E2 ubiquitin-conjugating enzyme]-L-cysteine + [acceptor protein]-L-lysine = [E2 ubiquitin-conjugating enzyme]-L-cysteine + N(6)-ubiquitinyl-[acceptor protein]-L-lysine.</text>
        <dbReference type="EC" id="2.3.2.27"/>
    </reaction>
</comment>
<dbReference type="STRING" id="1051890.A0A3N4LZG0"/>
<evidence type="ECO:0000256" key="6">
    <source>
        <dbReference type="ARBA" id="ARBA00022490"/>
    </source>
</evidence>
<dbReference type="InterPro" id="IPR019474">
    <property type="entry name" value="Ub_conjug_fac_E4_core"/>
</dbReference>
<keyword evidence="14" id="KW-1185">Reference proteome</keyword>
<dbReference type="PANTHER" id="PTHR13931:SF2">
    <property type="entry name" value="UBIQUITIN CONJUGATION FACTOR E4 B"/>
    <property type="match status" value="1"/>
</dbReference>
<evidence type="ECO:0000256" key="11">
    <source>
        <dbReference type="SAM" id="Coils"/>
    </source>
</evidence>
<feature type="coiled-coil region" evidence="11">
    <location>
        <begin position="610"/>
        <end position="637"/>
    </location>
</feature>
<dbReference type="Pfam" id="PF04564">
    <property type="entry name" value="U-box"/>
    <property type="match status" value="1"/>
</dbReference>
<evidence type="ECO:0000313" key="14">
    <source>
        <dbReference type="Proteomes" id="UP000267821"/>
    </source>
</evidence>
<dbReference type="FunFam" id="3.30.40.10:FF:000055">
    <property type="entry name" value="Ubiquitin conjugation factor e4 a"/>
    <property type="match status" value="1"/>
</dbReference>
<gene>
    <name evidence="13" type="ORF">L211DRAFT_817886</name>
</gene>
<dbReference type="OrthoDB" id="20295at2759"/>
<evidence type="ECO:0000256" key="10">
    <source>
        <dbReference type="ARBA" id="ARBA00023242"/>
    </source>
</evidence>
<proteinExistence type="inferred from homology"/>
<keyword evidence="8" id="KW-0833">Ubl conjugation pathway</keyword>
<dbReference type="GO" id="GO:0036503">
    <property type="term" value="P:ERAD pathway"/>
    <property type="evidence" value="ECO:0007669"/>
    <property type="project" value="InterPro"/>
</dbReference>
<feature type="domain" description="U-box" evidence="12">
    <location>
        <begin position="776"/>
        <end position="850"/>
    </location>
</feature>
<dbReference type="Proteomes" id="UP000267821">
    <property type="component" value="Unassembled WGS sequence"/>
</dbReference>
<dbReference type="SUPFAM" id="SSF57850">
    <property type="entry name" value="RING/U-box"/>
    <property type="match status" value="1"/>
</dbReference>
<dbReference type="Pfam" id="PF10408">
    <property type="entry name" value="Ufd2P_core"/>
    <property type="match status" value="1"/>
</dbReference>
<dbReference type="UniPathway" id="UPA00143"/>
<keyword evidence="9" id="KW-0413">Isomerase</keyword>
<evidence type="ECO:0000256" key="9">
    <source>
        <dbReference type="ARBA" id="ARBA00023110"/>
    </source>
</evidence>
<evidence type="ECO:0000259" key="12">
    <source>
        <dbReference type="PROSITE" id="PS51698"/>
    </source>
</evidence>
<dbReference type="GO" id="GO:0000209">
    <property type="term" value="P:protein polyubiquitination"/>
    <property type="evidence" value="ECO:0007669"/>
    <property type="project" value="TreeGrafter"/>
</dbReference>
<dbReference type="CDD" id="cd16657">
    <property type="entry name" value="RING-Ubox_UBE4A"/>
    <property type="match status" value="1"/>
</dbReference>
<dbReference type="GO" id="GO:0034450">
    <property type="term" value="F:ubiquitin-ubiquitin ligase activity"/>
    <property type="evidence" value="ECO:0007669"/>
    <property type="project" value="InterPro"/>
</dbReference>
<keyword evidence="10" id="KW-0539">Nucleus</keyword>
<reference evidence="13 14" key="1">
    <citation type="journal article" date="2018" name="Nat. Ecol. Evol.">
        <title>Pezizomycetes genomes reveal the molecular basis of ectomycorrhizal truffle lifestyle.</title>
        <authorList>
            <person name="Murat C."/>
            <person name="Payen T."/>
            <person name="Noel B."/>
            <person name="Kuo A."/>
            <person name="Morin E."/>
            <person name="Chen J."/>
            <person name="Kohler A."/>
            <person name="Krizsan K."/>
            <person name="Balestrini R."/>
            <person name="Da Silva C."/>
            <person name="Montanini B."/>
            <person name="Hainaut M."/>
            <person name="Levati E."/>
            <person name="Barry K.W."/>
            <person name="Belfiori B."/>
            <person name="Cichocki N."/>
            <person name="Clum A."/>
            <person name="Dockter R.B."/>
            <person name="Fauchery L."/>
            <person name="Guy J."/>
            <person name="Iotti M."/>
            <person name="Le Tacon F."/>
            <person name="Lindquist E.A."/>
            <person name="Lipzen A."/>
            <person name="Malagnac F."/>
            <person name="Mello A."/>
            <person name="Molinier V."/>
            <person name="Miyauchi S."/>
            <person name="Poulain J."/>
            <person name="Riccioni C."/>
            <person name="Rubini A."/>
            <person name="Sitrit Y."/>
            <person name="Splivallo R."/>
            <person name="Traeger S."/>
            <person name="Wang M."/>
            <person name="Zifcakova L."/>
            <person name="Wipf D."/>
            <person name="Zambonelli A."/>
            <person name="Paolocci F."/>
            <person name="Nowrousian M."/>
            <person name="Ottonello S."/>
            <person name="Baldrian P."/>
            <person name="Spatafora J.W."/>
            <person name="Henrissat B."/>
            <person name="Nagy L.G."/>
            <person name="Aury J.M."/>
            <person name="Wincker P."/>
            <person name="Grigoriev I.V."/>
            <person name="Bonfante P."/>
            <person name="Martin F.M."/>
        </authorList>
    </citation>
    <scope>NUCLEOTIDE SEQUENCE [LARGE SCALE GENOMIC DNA]</scope>
    <source>
        <strain evidence="13 14">ATCC MYA-4762</strain>
    </source>
</reference>
<evidence type="ECO:0000256" key="4">
    <source>
        <dbReference type="ARBA" id="ARBA00004906"/>
    </source>
</evidence>
<dbReference type="GO" id="GO:0006511">
    <property type="term" value="P:ubiquitin-dependent protein catabolic process"/>
    <property type="evidence" value="ECO:0007669"/>
    <property type="project" value="InterPro"/>
</dbReference>
<name>A0A3N4LZG0_9PEZI</name>
<dbReference type="InterPro" id="IPR003613">
    <property type="entry name" value="Ubox_domain"/>
</dbReference>
<keyword evidence="9" id="KW-0697">Rotamase</keyword>
<comment type="subcellular location">
    <subcellularLocation>
        <location evidence="3">Cytoplasm</location>
    </subcellularLocation>
    <subcellularLocation>
        <location evidence="2">Nucleus</location>
    </subcellularLocation>
</comment>
<keyword evidence="11" id="KW-0175">Coiled coil</keyword>
<feature type="coiled-coil region" evidence="11">
    <location>
        <begin position="326"/>
        <end position="353"/>
    </location>
</feature>
<dbReference type="AlphaFoldDB" id="A0A3N4LZG0"/>
<protein>
    <recommendedName>
        <fullName evidence="12">U-box domain-containing protein</fullName>
    </recommendedName>
</protein>
<evidence type="ECO:0000256" key="1">
    <source>
        <dbReference type="ARBA" id="ARBA00000900"/>
    </source>
</evidence>
<dbReference type="InterPro" id="IPR045132">
    <property type="entry name" value="UBE4"/>
</dbReference>
<dbReference type="GO" id="GO:0005737">
    <property type="term" value="C:cytoplasm"/>
    <property type="evidence" value="ECO:0007669"/>
    <property type="project" value="UniProtKB-SubCell"/>
</dbReference>